<evidence type="ECO:0000256" key="2">
    <source>
        <dbReference type="SAM" id="Phobius"/>
    </source>
</evidence>
<feature type="region of interest" description="Disordered" evidence="1">
    <location>
        <begin position="75"/>
        <end position="101"/>
    </location>
</feature>
<dbReference type="Proteomes" id="UP001155057">
    <property type="component" value="Unassembled WGS sequence"/>
</dbReference>
<dbReference type="AlphaFoldDB" id="A0A9X2Q1I1"/>
<sequence length="141" mass="14911">MRQTLSLSIGGTIGALLTGLVALVFFLEGRAAGGAATLAAGALIYGLWRSRRWGRPTGDAIPEVQALSPEEAMQLPHGSTIRDGQDLLTVQETGRDPRRRTEAKVIISATEEDGREWGLPVTGARAIGPSPKAVMSGRHRG</sequence>
<keyword evidence="2" id="KW-1133">Transmembrane helix</keyword>
<name>A0A9X2Q1I1_9BACT</name>
<evidence type="ECO:0000313" key="4">
    <source>
        <dbReference type="Proteomes" id="UP001155057"/>
    </source>
</evidence>
<feature type="transmembrane region" description="Helical" evidence="2">
    <location>
        <begin position="31"/>
        <end position="48"/>
    </location>
</feature>
<reference evidence="3" key="1">
    <citation type="submission" date="2022-08" db="EMBL/GenBank/DDBJ databases">
        <title>Genomic Encyclopedia of Type Strains, Phase V (KMG-V): Genome sequencing to study the core and pangenomes of soil and plant-associated prokaryotes.</title>
        <authorList>
            <person name="Whitman W."/>
        </authorList>
    </citation>
    <scope>NUCLEOTIDE SEQUENCE</scope>
    <source>
        <strain evidence="3">SP3049</strain>
    </source>
</reference>
<dbReference type="EMBL" id="JANUAE010000004">
    <property type="protein sequence ID" value="MCS3709802.1"/>
    <property type="molecule type" value="Genomic_DNA"/>
</dbReference>
<proteinExistence type="predicted"/>
<evidence type="ECO:0000313" key="3">
    <source>
        <dbReference type="EMBL" id="MCS3709802.1"/>
    </source>
</evidence>
<keyword evidence="2" id="KW-0472">Membrane</keyword>
<accession>A0A9X2Q1I1</accession>
<organism evidence="3 4">
    <name type="scientific">Salinibacter ruber</name>
    <dbReference type="NCBI Taxonomy" id="146919"/>
    <lineage>
        <taxon>Bacteria</taxon>
        <taxon>Pseudomonadati</taxon>
        <taxon>Rhodothermota</taxon>
        <taxon>Rhodothermia</taxon>
        <taxon>Rhodothermales</taxon>
        <taxon>Salinibacteraceae</taxon>
        <taxon>Salinibacter</taxon>
    </lineage>
</organism>
<evidence type="ECO:0000256" key="1">
    <source>
        <dbReference type="SAM" id="MobiDB-lite"/>
    </source>
</evidence>
<gene>
    <name evidence="3" type="ORF">GGP61_001406</name>
</gene>
<feature type="transmembrane region" description="Helical" evidence="2">
    <location>
        <begin position="7"/>
        <end position="25"/>
    </location>
</feature>
<protein>
    <submittedName>
        <fullName evidence="3">Uncharacterized protein</fullName>
    </submittedName>
</protein>
<comment type="caution">
    <text evidence="3">The sequence shown here is derived from an EMBL/GenBank/DDBJ whole genome shotgun (WGS) entry which is preliminary data.</text>
</comment>
<keyword evidence="2" id="KW-0812">Transmembrane</keyword>
<feature type="region of interest" description="Disordered" evidence="1">
    <location>
        <begin position="120"/>
        <end position="141"/>
    </location>
</feature>